<dbReference type="Proteomes" id="UP000295627">
    <property type="component" value="Unassembled WGS sequence"/>
</dbReference>
<protein>
    <submittedName>
        <fullName evidence="1">Uncharacterized protein</fullName>
    </submittedName>
</protein>
<name>A0A4R5PEN0_9MYCO</name>
<dbReference type="AlphaFoldDB" id="A0A4R5PEN0"/>
<reference evidence="1 2" key="1">
    <citation type="journal article" date="2019" name="Sci. Rep.">
        <title>Extended insight into the Mycobacterium chelonae-abscessus complex through whole genome sequencing of Mycobacterium salmoniphilum outbreak and Mycobacterium salmoniphilum-like strains.</title>
        <authorList>
            <person name="Behra P.R.K."/>
            <person name="Das S."/>
            <person name="Pettersson B.M.F."/>
            <person name="Shirreff L."/>
            <person name="DuCote T."/>
            <person name="Jacobsson K.G."/>
            <person name="Ennis D.G."/>
            <person name="Kirsebom L.A."/>
        </authorList>
    </citation>
    <scope>NUCLEOTIDE SEQUENCE [LARGE SCALE GENOMIC DNA]</scope>
    <source>
        <strain evidence="1 2">DSM 45524</strain>
    </source>
</reference>
<evidence type="ECO:0000313" key="2">
    <source>
        <dbReference type="Proteomes" id="UP000295627"/>
    </source>
</evidence>
<comment type="caution">
    <text evidence="1">The sequence shown here is derived from an EMBL/GenBank/DDBJ whole genome shotgun (WGS) entry which is preliminary data.</text>
</comment>
<proteinExistence type="predicted"/>
<evidence type="ECO:0000313" key="1">
    <source>
        <dbReference type="EMBL" id="TDH23896.1"/>
    </source>
</evidence>
<sequence length="66" mass="7320">MREKLGWVTKWLGKTRADIISDPSSPGVPAQSKRFSQYVEHIRTELEAGKDISDSALDGRFPEGCA</sequence>
<gene>
    <name evidence="1" type="ORF">EJ571_05100</name>
</gene>
<dbReference type="EMBL" id="RXLR01000010">
    <property type="protein sequence ID" value="TDH23896.1"/>
    <property type="molecule type" value="Genomic_DNA"/>
</dbReference>
<organism evidence="1 2">
    <name type="scientific">Mycobacteroides franklinii</name>
    <dbReference type="NCBI Taxonomy" id="948102"/>
    <lineage>
        <taxon>Bacteria</taxon>
        <taxon>Bacillati</taxon>
        <taxon>Actinomycetota</taxon>
        <taxon>Actinomycetes</taxon>
        <taxon>Mycobacteriales</taxon>
        <taxon>Mycobacteriaceae</taxon>
        <taxon>Mycobacteroides</taxon>
    </lineage>
</organism>
<accession>A0A4R5PEN0</accession>